<dbReference type="AlphaFoldDB" id="A0A6C0K8R8"/>
<dbReference type="EMBL" id="MN740840">
    <property type="protein sequence ID" value="QHU14455.1"/>
    <property type="molecule type" value="Genomic_DNA"/>
</dbReference>
<reference evidence="1" key="1">
    <citation type="journal article" date="2020" name="Nature">
        <title>Giant virus diversity and host interactions through global metagenomics.</title>
        <authorList>
            <person name="Schulz F."/>
            <person name="Roux S."/>
            <person name="Paez-Espino D."/>
            <person name="Jungbluth S."/>
            <person name="Walsh D.A."/>
            <person name="Denef V.J."/>
            <person name="McMahon K.D."/>
            <person name="Konstantinidis K.T."/>
            <person name="Eloe-Fadrosh E.A."/>
            <person name="Kyrpides N.C."/>
            <person name="Woyke T."/>
        </authorList>
    </citation>
    <scope>NUCLEOTIDE SEQUENCE</scope>
    <source>
        <strain evidence="1">GVMAG-S-1102113-118</strain>
    </source>
</reference>
<evidence type="ECO:0000313" key="1">
    <source>
        <dbReference type="EMBL" id="QHU14455.1"/>
    </source>
</evidence>
<proteinExistence type="predicted"/>
<protein>
    <submittedName>
        <fullName evidence="1">Uncharacterized protein</fullName>
    </submittedName>
</protein>
<sequence>MELKFVGEYFSRRFKRKGIVDQGALLARARRSTKAELEELLTWVFTNKRKDKCIDLAGRGYSVRKTNIKGYNSALGYLRNHRASKGVRSIGRRPVAEVFPKRCEKKGLKKSK</sequence>
<name>A0A6C0K8R8_9ZZZZ</name>
<accession>A0A6C0K8R8</accession>
<organism evidence="1">
    <name type="scientific">viral metagenome</name>
    <dbReference type="NCBI Taxonomy" id="1070528"/>
    <lineage>
        <taxon>unclassified sequences</taxon>
        <taxon>metagenomes</taxon>
        <taxon>organismal metagenomes</taxon>
    </lineage>
</organism>